<dbReference type="InterPro" id="IPR022812">
    <property type="entry name" value="Dynamin"/>
</dbReference>
<dbReference type="InterPro" id="IPR045063">
    <property type="entry name" value="Dynamin_N"/>
</dbReference>
<evidence type="ECO:0000313" key="3">
    <source>
        <dbReference type="Proteomes" id="UP000663838"/>
    </source>
</evidence>
<accession>A0A821VJG7</accession>
<dbReference type="Gene3D" id="3.40.50.300">
    <property type="entry name" value="P-loop containing nucleotide triphosphate hydrolases"/>
    <property type="match status" value="1"/>
</dbReference>
<protein>
    <recommendedName>
        <fullName evidence="1">Dynamin N-terminal domain-containing protein</fullName>
    </recommendedName>
</protein>
<dbReference type="GO" id="GO:0005737">
    <property type="term" value="C:cytoplasm"/>
    <property type="evidence" value="ECO:0007669"/>
    <property type="project" value="TreeGrafter"/>
</dbReference>
<evidence type="ECO:0000259" key="1">
    <source>
        <dbReference type="Pfam" id="PF00350"/>
    </source>
</evidence>
<gene>
    <name evidence="2" type="ORF">TOA249_LOCUS31168</name>
</gene>
<feature type="domain" description="Dynamin N-terminal" evidence="1">
    <location>
        <begin position="37"/>
        <end position="186"/>
    </location>
</feature>
<sequence length="402" mass="45256">MDSTGTVFDPAAFQAYTELRRIASEYHLEDELEVPQLVVVGETSAGKSMLVQNFLRFPCSFTAHDIATRCPVSYRLVHNSTLAGGEKRVTKPPGVTHPEKLVDHLKIEMERIAKDVASGFSSHCFEIEIESAEYTDFEIVDVPGLVTGNPQADVRAAVEGIVENYVRNPRFSIVLLKEAGQLLQNATGALRIRELCTAPQGFATTLPPRPDYLNHMITVQTKFDSYLSMKNGTDANQKIENLRRELGETYFVNMIFDGYSMADHSFEQNVEYIAKLPELERTQVDHWIEELDKAAGSPPQGFQKFNSTEYRPLIGIDVVRRQIQQLWLRVAHSLYFSMQHDLMVYDGFEGFTATSLKHQTSKIKVTTTATGSGEEDDDVLYMIPDGYLSDYSDDDLITDESI</sequence>
<dbReference type="EMBL" id="CAJOBS010006010">
    <property type="protein sequence ID" value="CAF4907850.1"/>
    <property type="molecule type" value="Genomic_DNA"/>
</dbReference>
<dbReference type="InterPro" id="IPR027417">
    <property type="entry name" value="P-loop_NTPase"/>
</dbReference>
<comment type="caution">
    <text evidence="2">The sequence shown here is derived from an EMBL/GenBank/DDBJ whole genome shotgun (WGS) entry which is preliminary data.</text>
</comment>
<organism evidence="2 3">
    <name type="scientific">Rotaria socialis</name>
    <dbReference type="NCBI Taxonomy" id="392032"/>
    <lineage>
        <taxon>Eukaryota</taxon>
        <taxon>Metazoa</taxon>
        <taxon>Spiralia</taxon>
        <taxon>Gnathifera</taxon>
        <taxon>Rotifera</taxon>
        <taxon>Eurotatoria</taxon>
        <taxon>Bdelloidea</taxon>
        <taxon>Philodinida</taxon>
        <taxon>Philodinidae</taxon>
        <taxon>Rotaria</taxon>
    </lineage>
</organism>
<name>A0A821VJG7_9BILA</name>
<dbReference type="Pfam" id="PF00350">
    <property type="entry name" value="Dynamin_N"/>
    <property type="match status" value="1"/>
</dbReference>
<reference evidence="2" key="1">
    <citation type="submission" date="2021-02" db="EMBL/GenBank/DDBJ databases">
        <authorList>
            <person name="Nowell W R."/>
        </authorList>
    </citation>
    <scope>NUCLEOTIDE SEQUENCE</scope>
</reference>
<proteinExistence type="predicted"/>
<dbReference type="GO" id="GO:0003924">
    <property type="term" value="F:GTPase activity"/>
    <property type="evidence" value="ECO:0007669"/>
    <property type="project" value="TreeGrafter"/>
</dbReference>
<evidence type="ECO:0000313" key="2">
    <source>
        <dbReference type="EMBL" id="CAF4907850.1"/>
    </source>
</evidence>
<dbReference type="GO" id="GO:0008017">
    <property type="term" value="F:microtubule binding"/>
    <property type="evidence" value="ECO:0007669"/>
    <property type="project" value="TreeGrafter"/>
</dbReference>
<dbReference type="PRINTS" id="PR00195">
    <property type="entry name" value="DYNAMIN"/>
</dbReference>
<dbReference type="Proteomes" id="UP000663838">
    <property type="component" value="Unassembled WGS sequence"/>
</dbReference>
<dbReference type="AlphaFoldDB" id="A0A821VJG7"/>
<dbReference type="GO" id="GO:0005874">
    <property type="term" value="C:microtubule"/>
    <property type="evidence" value="ECO:0007669"/>
    <property type="project" value="TreeGrafter"/>
</dbReference>
<dbReference type="GO" id="GO:0016020">
    <property type="term" value="C:membrane"/>
    <property type="evidence" value="ECO:0007669"/>
    <property type="project" value="TreeGrafter"/>
</dbReference>
<dbReference type="SUPFAM" id="SSF52540">
    <property type="entry name" value="P-loop containing nucleoside triphosphate hydrolases"/>
    <property type="match status" value="1"/>
</dbReference>
<dbReference type="PANTHER" id="PTHR11566">
    <property type="entry name" value="DYNAMIN"/>
    <property type="match status" value="1"/>
</dbReference>